<sequence length="181" mass="21290">MFSGFREMCSYFLWTDRCLSISSSVSTVFLSHFRLVGHSSQMPGDLTTFPSLIYLVGSCPQSYRAMHWDRMCWAALYRIFEYMKIFRKSWHILVIEVCSAETSFSDQNSSGRCFNDRASTPHWRGNQGPKPKSTFFQAYEIPLRTQSNPTQANWELNPRWRCRYVQHPRRHLPSLLHHPSI</sequence>
<dbReference type="Proteomes" id="UP000799291">
    <property type="component" value="Unassembled WGS sequence"/>
</dbReference>
<reference evidence="1" key="1">
    <citation type="journal article" date="2020" name="Stud. Mycol.">
        <title>101 Dothideomycetes genomes: a test case for predicting lifestyles and emergence of pathogens.</title>
        <authorList>
            <person name="Haridas S."/>
            <person name="Albert R."/>
            <person name="Binder M."/>
            <person name="Bloem J."/>
            <person name="Labutti K."/>
            <person name="Salamov A."/>
            <person name="Andreopoulos B."/>
            <person name="Baker S."/>
            <person name="Barry K."/>
            <person name="Bills G."/>
            <person name="Bluhm B."/>
            <person name="Cannon C."/>
            <person name="Castanera R."/>
            <person name="Culley D."/>
            <person name="Daum C."/>
            <person name="Ezra D."/>
            <person name="Gonzalez J."/>
            <person name="Henrissat B."/>
            <person name="Kuo A."/>
            <person name="Liang C."/>
            <person name="Lipzen A."/>
            <person name="Lutzoni F."/>
            <person name="Magnuson J."/>
            <person name="Mondo S."/>
            <person name="Nolan M."/>
            <person name="Ohm R."/>
            <person name="Pangilinan J."/>
            <person name="Park H.-J."/>
            <person name="Ramirez L."/>
            <person name="Alfaro M."/>
            <person name="Sun H."/>
            <person name="Tritt A."/>
            <person name="Yoshinaga Y."/>
            <person name="Zwiers L.-H."/>
            <person name="Turgeon B."/>
            <person name="Goodwin S."/>
            <person name="Spatafora J."/>
            <person name="Crous P."/>
            <person name="Grigoriev I."/>
        </authorList>
    </citation>
    <scope>NUCLEOTIDE SEQUENCE</scope>
    <source>
        <strain evidence="1">CBS 122367</strain>
    </source>
</reference>
<evidence type="ECO:0000313" key="2">
    <source>
        <dbReference type="Proteomes" id="UP000799291"/>
    </source>
</evidence>
<accession>A0A6G1JBH3</accession>
<protein>
    <submittedName>
        <fullName evidence="1">Uncharacterized protein</fullName>
    </submittedName>
</protein>
<evidence type="ECO:0000313" key="1">
    <source>
        <dbReference type="EMBL" id="KAF2687914.1"/>
    </source>
</evidence>
<gene>
    <name evidence="1" type="ORF">K458DRAFT_172296</name>
</gene>
<name>A0A6G1JBH3_9PLEO</name>
<dbReference type="EMBL" id="MU005574">
    <property type="protein sequence ID" value="KAF2687914.1"/>
    <property type="molecule type" value="Genomic_DNA"/>
</dbReference>
<proteinExistence type="predicted"/>
<dbReference type="AlphaFoldDB" id="A0A6G1JBH3"/>
<organism evidence="1 2">
    <name type="scientific">Lentithecium fluviatile CBS 122367</name>
    <dbReference type="NCBI Taxonomy" id="1168545"/>
    <lineage>
        <taxon>Eukaryota</taxon>
        <taxon>Fungi</taxon>
        <taxon>Dikarya</taxon>
        <taxon>Ascomycota</taxon>
        <taxon>Pezizomycotina</taxon>
        <taxon>Dothideomycetes</taxon>
        <taxon>Pleosporomycetidae</taxon>
        <taxon>Pleosporales</taxon>
        <taxon>Massarineae</taxon>
        <taxon>Lentitheciaceae</taxon>
        <taxon>Lentithecium</taxon>
    </lineage>
</organism>
<keyword evidence="2" id="KW-1185">Reference proteome</keyword>